<sequence>MAETLTEALERIAGGMEFRRFLLPDGVAALDPPAGTQPCDRLLFVMHGVKREPMSLGGEAREIELAPGDAYLVRKNVWEYCSVATAHRLLCIVPRNGFLRVSYYDYPAGMHRGEWCDPEAVHSGRPVPQPLLAVFAALGEPGGEAGSHVPHLLRAAAALALAECRRPAPPAGKAAATFDRVRTFLDYNYTRPIGRGELAERFGLNANYLSELFRRMGGCGVQEYIEARRFEMARRLLRTTELPVKAVAEHCGFSGEVYFIRRFRELHGRPPGRYRIEQNS</sequence>
<dbReference type="PANTHER" id="PTHR46796">
    <property type="entry name" value="HTH-TYPE TRANSCRIPTIONAL ACTIVATOR RHAS-RELATED"/>
    <property type="match status" value="1"/>
</dbReference>
<proteinExistence type="predicted"/>
<dbReference type="GO" id="GO:0003700">
    <property type="term" value="F:DNA-binding transcription factor activity"/>
    <property type="evidence" value="ECO:0007669"/>
    <property type="project" value="InterPro"/>
</dbReference>
<dbReference type="PROSITE" id="PS01124">
    <property type="entry name" value="HTH_ARAC_FAMILY_2"/>
    <property type="match status" value="1"/>
</dbReference>
<accession>A0A844GAD7</accession>
<name>A0A844GAD7_9BACT</name>
<dbReference type="RefSeq" id="WP_154420669.1">
    <property type="nucleotide sequence ID" value="NZ_VUNS01000038.1"/>
</dbReference>
<dbReference type="SMART" id="SM00342">
    <property type="entry name" value="HTH_ARAC"/>
    <property type="match status" value="1"/>
</dbReference>
<keyword evidence="2" id="KW-0238">DNA-binding</keyword>
<dbReference type="GO" id="GO:0043565">
    <property type="term" value="F:sequence-specific DNA binding"/>
    <property type="evidence" value="ECO:0007669"/>
    <property type="project" value="InterPro"/>
</dbReference>
<dbReference type="Proteomes" id="UP000435649">
    <property type="component" value="Unassembled WGS sequence"/>
</dbReference>
<dbReference type="Pfam" id="PF12833">
    <property type="entry name" value="HTH_18"/>
    <property type="match status" value="1"/>
</dbReference>
<reference evidence="5 6" key="1">
    <citation type="submission" date="2019-08" db="EMBL/GenBank/DDBJ databases">
        <title>In-depth cultivation of the pig gut microbiome towards novel bacterial diversity and tailored functional studies.</title>
        <authorList>
            <person name="Wylensek D."/>
            <person name="Hitch T.C.A."/>
            <person name="Clavel T."/>
        </authorList>
    </citation>
    <scope>NUCLEOTIDE SEQUENCE [LARGE SCALE GENOMIC DNA]</scope>
    <source>
        <strain evidence="5 6">BBE-744-WT-12</strain>
    </source>
</reference>
<keyword evidence="6" id="KW-1185">Reference proteome</keyword>
<dbReference type="Gene3D" id="1.10.10.60">
    <property type="entry name" value="Homeodomain-like"/>
    <property type="match status" value="1"/>
</dbReference>
<dbReference type="SUPFAM" id="SSF46689">
    <property type="entry name" value="Homeodomain-like"/>
    <property type="match status" value="2"/>
</dbReference>
<dbReference type="EMBL" id="VUNS01000038">
    <property type="protein sequence ID" value="MST99491.1"/>
    <property type="molecule type" value="Genomic_DNA"/>
</dbReference>
<protein>
    <submittedName>
        <fullName evidence="5">Helix-turn-helix transcriptional regulator</fullName>
    </submittedName>
</protein>
<evidence type="ECO:0000313" key="5">
    <source>
        <dbReference type="EMBL" id="MST99491.1"/>
    </source>
</evidence>
<dbReference type="AlphaFoldDB" id="A0A844GAD7"/>
<keyword evidence="3" id="KW-0804">Transcription</keyword>
<dbReference type="InterPro" id="IPR009057">
    <property type="entry name" value="Homeodomain-like_sf"/>
</dbReference>
<organism evidence="5 6">
    <name type="scientific">Victivallis lenta</name>
    <dbReference type="NCBI Taxonomy" id="2606640"/>
    <lineage>
        <taxon>Bacteria</taxon>
        <taxon>Pseudomonadati</taxon>
        <taxon>Lentisphaerota</taxon>
        <taxon>Lentisphaeria</taxon>
        <taxon>Victivallales</taxon>
        <taxon>Victivallaceae</taxon>
        <taxon>Victivallis</taxon>
    </lineage>
</organism>
<evidence type="ECO:0000313" key="6">
    <source>
        <dbReference type="Proteomes" id="UP000435649"/>
    </source>
</evidence>
<evidence type="ECO:0000259" key="4">
    <source>
        <dbReference type="PROSITE" id="PS01124"/>
    </source>
</evidence>
<evidence type="ECO:0000256" key="3">
    <source>
        <dbReference type="ARBA" id="ARBA00023163"/>
    </source>
</evidence>
<evidence type="ECO:0000256" key="2">
    <source>
        <dbReference type="ARBA" id="ARBA00023125"/>
    </source>
</evidence>
<feature type="domain" description="HTH araC/xylS-type" evidence="4">
    <location>
        <begin position="179"/>
        <end position="277"/>
    </location>
</feature>
<dbReference type="InterPro" id="IPR050204">
    <property type="entry name" value="AraC_XylS_family_regulators"/>
</dbReference>
<keyword evidence="1" id="KW-0805">Transcription regulation</keyword>
<gene>
    <name evidence="5" type="ORF">FYJ85_20905</name>
</gene>
<evidence type="ECO:0000256" key="1">
    <source>
        <dbReference type="ARBA" id="ARBA00023015"/>
    </source>
</evidence>
<comment type="caution">
    <text evidence="5">The sequence shown here is derived from an EMBL/GenBank/DDBJ whole genome shotgun (WGS) entry which is preliminary data.</text>
</comment>
<dbReference type="PANTHER" id="PTHR46796:SF6">
    <property type="entry name" value="ARAC SUBFAMILY"/>
    <property type="match status" value="1"/>
</dbReference>
<dbReference type="InterPro" id="IPR018060">
    <property type="entry name" value="HTH_AraC"/>
</dbReference>